<dbReference type="SMART" id="SM00220">
    <property type="entry name" value="S_TKc"/>
    <property type="match status" value="1"/>
</dbReference>
<dbReference type="PANTHER" id="PTHR24359:SF1">
    <property type="entry name" value="INHIBITOR OF NUCLEAR FACTOR KAPPA-B KINASE EPSILON SUBUNIT HOMOLOG 1-RELATED"/>
    <property type="match status" value="1"/>
</dbReference>
<dbReference type="EMBL" id="JAKJXO020000007">
    <property type="protein sequence ID" value="KAL1602448.1"/>
    <property type="molecule type" value="Genomic_DNA"/>
</dbReference>
<evidence type="ECO:0000313" key="2">
    <source>
        <dbReference type="EMBL" id="KAL1602448.1"/>
    </source>
</evidence>
<dbReference type="Gene3D" id="1.10.510.10">
    <property type="entry name" value="Transferase(Phosphotransferase) domain 1"/>
    <property type="match status" value="2"/>
</dbReference>
<dbReference type="CDD" id="cd00180">
    <property type="entry name" value="PKc"/>
    <property type="match status" value="1"/>
</dbReference>
<dbReference type="InterPro" id="IPR000719">
    <property type="entry name" value="Prot_kinase_dom"/>
</dbReference>
<sequence>MNNVCNQSHNSQAPRLRVKIEDPSAQSVLEEGNHALEGLDKGLSLADLANADSPISSEPYSNGDTASFEKHEIFSLAKPGIVLYDAAVSGSTAANQQARERRHSVAVHLQDGTVIGPHTRPVRPRPMKRKSSGFPFRALQHSHTFDVVKGVIVNVSRKAVKLYQWADRTRKRSESLKERLNTARKLSPFCDQHFIPLALLEELITKEVVSKELARDRSLRGKLRLDTDKRGFYKLKSRSTNRLLIQESERTYRKIFAILTLIDQVSCIWKFVEEGICDSSLPISAKQIGESQYRFRPKNEDDYKYLNCFQGWLPKSIADFMKSQWGVIAVHFKGGPDAGKHYEVQPDEVLPFTKFTYGNRKGGFGQVFMAEIEESHRSFPNEVVAVKNLTNTYEDPVRNREAFKHESGILRSLAKQTHINKHLTELLMTFERANKYYLVFPWADTDLEGFWEQYLPQLELSGWVLEQCRGLSEALYVIHRYSTTKETTMPYQGSILRTLPTTKEAGSEPLNFLGRHGDIKPHNILFFSQGGSRIQDGVLKITDFGITRFTPENIVSERDKGNVPNSPTYRSPECDLRNMELSSQCDIWALGCVYLVFLTWFMGNHNEVKQFANERMSPDLYLHGTINDSFFTIDPDESKSQRASVKSCVQTKIHDLRTRGACTEPFKQLIDMIENEMIIVIEKESEDLAVPSHHHRRLSSSSVMKNLETMSLLNGGSDDEDSPLTP</sequence>
<dbReference type="SUPFAM" id="SSF56112">
    <property type="entry name" value="Protein kinase-like (PK-like)"/>
    <property type="match status" value="1"/>
</dbReference>
<organism evidence="2 3">
    <name type="scientific">Paraconiothyrium brasiliense</name>
    <dbReference type="NCBI Taxonomy" id="300254"/>
    <lineage>
        <taxon>Eukaryota</taxon>
        <taxon>Fungi</taxon>
        <taxon>Dikarya</taxon>
        <taxon>Ascomycota</taxon>
        <taxon>Pezizomycotina</taxon>
        <taxon>Dothideomycetes</taxon>
        <taxon>Pleosporomycetidae</taxon>
        <taxon>Pleosporales</taxon>
        <taxon>Massarineae</taxon>
        <taxon>Didymosphaeriaceae</taxon>
        <taxon>Paraconiothyrium</taxon>
    </lineage>
</organism>
<dbReference type="PANTHER" id="PTHR24359">
    <property type="entry name" value="SERINE/THREONINE-PROTEIN KINASE SBK1"/>
    <property type="match status" value="1"/>
</dbReference>
<protein>
    <recommendedName>
        <fullName evidence="1">Protein kinase domain-containing protein</fullName>
    </recommendedName>
</protein>
<proteinExistence type="predicted"/>
<dbReference type="InterPro" id="IPR011009">
    <property type="entry name" value="Kinase-like_dom_sf"/>
</dbReference>
<feature type="domain" description="Protein kinase" evidence="1">
    <location>
        <begin position="353"/>
        <end position="678"/>
    </location>
</feature>
<reference evidence="2 3" key="1">
    <citation type="submission" date="2024-02" db="EMBL/GenBank/DDBJ databases">
        <title>De novo assembly and annotation of 12 fungi associated with fruit tree decline syndrome in Ontario, Canada.</title>
        <authorList>
            <person name="Sulman M."/>
            <person name="Ellouze W."/>
            <person name="Ilyukhin E."/>
        </authorList>
    </citation>
    <scope>NUCLEOTIDE SEQUENCE [LARGE SCALE GENOMIC DNA]</scope>
    <source>
        <strain evidence="2 3">M42-189</strain>
    </source>
</reference>
<dbReference type="PROSITE" id="PS50011">
    <property type="entry name" value="PROTEIN_KINASE_DOM"/>
    <property type="match status" value="1"/>
</dbReference>
<comment type="caution">
    <text evidence="2">The sequence shown here is derived from an EMBL/GenBank/DDBJ whole genome shotgun (WGS) entry which is preliminary data.</text>
</comment>
<keyword evidence="3" id="KW-1185">Reference proteome</keyword>
<name>A0ABR3RDS1_9PLEO</name>
<evidence type="ECO:0000313" key="3">
    <source>
        <dbReference type="Proteomes" id="UP001521785"/>
    </source>
</evidence>
<dbReference type="Proteomes" id="UP001521785">
    <property type="component" value="Unassembled WGS sequence"/>
</dbReference>
<evidence type="ECO:0000259" key="1">
    <source>
        <dbReference type="PROSITE" id="PS50011"/>
    </source>
</evidence>
<dbReference type="Pfam" id="PF00069">
    <property type="entry name" value="Pkinase"/>
    <property type="match status" value="1"/>
</dbReference>
<accession>A0ABR3RDS1</accession>
<gene>
    <name evidence="2" type="ORF">SLS60_005864</name>
</gene>